<evidence type="ECO:0000259" key="1">
    <source>
        <dbReference type="Pfam" id="PF13456"/>
    </source>
</evidence>
<dbReference type="PANTHER" id="PTHR47723">
    <property type="entry name" value="OS05G0353850 PROTEIN"/>
    <property type="match status" value="1"/>
</dbReference>
<accession>A0AAN9FD75</accession>
<reference evidence="2 3" key="1">
    <citation type="submission" date="2024-01" db="EMBL/GenBank/DDBJ databases">
        <title>The genomes of 5 underutilized Papilionoideae crops provide insights into root nodulation and disease resistanc.</title>
        <authorList>
            <person name="Yuan L."/>
        </authorList>
    </citation>
    <scope>NUCLEOTIDE SEQUENCE [LARGE SCALE GENOMIC DNA]</scope>
    <source>
        <strain evidence="2">ZHUSHIDOU_FW_LH</strain>
        <tissue evidence="2">Leaf</tissue>
    </source>
</reference>
<dbReference type="InterPro" id="IPR044730">
    <property type="entry name" value="RNase_H-like_dom_plant"/>
</dbReference>
<feature type="domain" description="RNase H type-1" evidence="1">
    <location>
        <begin position="3"/>
        <end position="61"/>
    </location>
</feature>
<dbReference type="PANTHER" id="PTHR47723:SF13">
    <property type="entry name" value="PUTATIVE-RELATED"/>
    <property type="match status" value="1"/>
</dbReference>
<comment type="caution">
    <text evidence="2">The sequence shown here is derived from an EMBL/GenBank/DDBJ whole genome shotgun (WGS) entry which is preliminary data.</text>
</comment>
<name>A0AAN9FD75_CROPI</name>
<dbReference type="GO" id="GO:0003676">
    <property type="term" value="F:nucleic acid binding"/>
    <property type="evidence" value="ECO:0007669"/>
    <property type="project" value="InterPro"/>
</dbReference>
<dbReference type="GO" id="GO:0004523">
    <property type="term" value="F:RNA-DNA hybrid ribonuclease activity"/>
    <property type="evidence" value="ECO:0007669"/>
    <property type="project" value="InterPro"/>
</dbReference>
<gene>
    <name evidence="2" type="ORF">RIF29_15247</name>
</gene>
<dbReference type="InterPro" id="IPR053151">
    <property type="entry name" value="RNase_H-like"/>
</dbReference>
<dbReference type="CDD" id="cd06222">
    <property type="entry name" value="RNase_H_like"/>
    <property type="match status" value="1"/>
</dbReference>
<evidence type="ECO:0000313" key="2">
    <source>
        <dbReference type="EMBL" id="KAK7274169.1"/>
    </source>
</evidence>
<dbReference type="Proteomes" id="UP001372338">
    <property type="component" value="Unassembled WGS sequence"/>
</dbReference>
<keyword evidence="3" id="KW-1185">Reference proteome</keyword>
<dbReference type="EMBL" id="JAYWIO010000003">
    <property type="protein sequence ID" value="KAK7274169.1"/>
    <property type="molecule type" value="Genomic_DNA"/>
</dbReference>
<sequence length="212" mass="23347">MVELHLDSLEACNLLSGSHEGSYQGLGLTNRISSLMNRDWKVEINHICRDSNRVADCMAKLSFSVDHPSDLALYSTPPPDVNQALLMDLLSSSDSLIQGHLASFNNQDICLTNDNIKAIIQDIFGAGVCGSVDLTKCSSTKLNKKEIKLERMRRQTDQILENIIDEHKEAQTKAKPKIKTKNAVAGDRTRVTRVTGGNTYHYTTTTLTTVGG</sequence>
<evidence type="ECO:0000313" key="3">
    <source>
        <dbReference type="Proteomes" id="UP001372338"/>
    </source>
</evidence>
<dbReference type="InterPro" id="IPR002156">
    <property type="entry name" value="RNaseH_domain"/>
</dbReference>
<proteinExistence type="predicted"/>
<dbReference type="Pfam" id="PF13456">
    <property type="entry name" value="RVT_3"/>
    <property type="match status" value="1"/>
</dbReference>
<organism evidence="2 3">
    <name type="scientific">Crotalaria pallida</name>
    <name type="common">Smooth rattlebox</name>
    <name type="synonym">Crotalaria striata</name>
    <dbReference type="NCBI Taxonomy" id="3830"/>
    <lineage>
        <taxon>Eukaryota</taxon>
        <taxon>Viridiplantae</taxon>
        <taxon>Streptophyta</taxon>
        <taxon>Embryophyta</taxon>
        <taxon>Tracheophyta</taxon>
        <taxon>Spermatophyta</taxon>
        <taxon>Magnoliopsida</taxon>
        <taxon>eudicotyledons</taxon>
        <taxon>Gunneridae</taxon>
        <taxon>Pentapetalae</taxon>
        <taxon>rosids</taxon>
        <taxon>fabids</taxon>
        <taxon>Fabales</taxon>
        <taxon>Fabaceae</taxon>
        <taxon>Papilionoideae</taxon>
        <taxon>50 kb inversion clade</taxon>
        <taxon>genistoids sensu lato</taxon>
        <taxon>core genistoids</taxon>
        <taxon>Crotalarieae</taxon>
        <taxon>Crotalaria</taxon>
    </lineage>
</organism>
<protein>
    <recommendedName>
        <fullName evidence="1">RNase H type-1 domain-containing protein</fullName>
    </recommendedName>
</protein>
<dbReference type="AlphaFoldDB" id="A0AAN9FD75"/>